<dbReference type="EMBL" id="JAHFXS010006898">
    <property type="protein sequence ID" value="KAG9929360.1"/>
    <property type="molecule type" value="Genomic_DNA"/>
</dbReference>
<dbReference type="AlphaFoldDB" id="A0A9P8F3R3"/>
<accession>A0A9P8F3R3</accession>
<keyword evidence="2" id="KW-1185">Reference proteome</keyword>
<reference evidence="1" key="1">
    <citation type="journal article" date="2021" name="J Fungi (Basel)">
        <title>Virulence traits and population genomics of the black yeast Aureobasidium melanogenum.</title>
        <authorList>
            <person name="Cernosa A."/>
            <person name="Sun X."/>
            <person name="Gostincar C."/>
            <person name="Fang C."/>
            <person name="Gunde-Cimerman N."/>
            <person name="Song Z."/>
        </authorList>
    </citation>
    <scope>NUCLEOTIDE SEQUENCE</scope>
    <source>
        <strain evidence="1">EXF-9298</strain>
    </source>
</reference>
<protein>
    <submittedName>
        <fullName evidence="1">Uncharacterized protein</fullName>
    </submittedName>
</protein>
<reference evidence="1" key="2">
    <citation type="submission" date="2021-08" db="EMBL/GenBank/DDBJ databases">
        <authorList>
            <person name="Gostincar C."/>
            <person name="Sun X."/>
            <person name="Song Z."/>
            <person name="Gunde-Cimerman N."/>
        </authorList>
    </citation>
    <scope>NUCLEOTIDE SEQUENCE</scope>
    <source>
        <strain evidence="1">EXF-9298</strain>
    </source>
</reference>
<comment type="caution">
    <text evidence="1">The sequence shown here is derived from an EMBL/GenBank/DDBJ whole genome shotgun (WGS) entry which is preliminary data.</text>
</comment>
<feature type="non-terminal residue" evidence="1">
    <location>
        <position position="1"/>
    </location>
</feature>
<dbReference type="Proteomes" id="UP000729357">
    <property type="component" value="Unassembled WGS sequence"/>
</dbReference>
<dbReference type="Pfam" id="PF01144">
    <property type="entry name" value="CoA_trans"/>
    <property type="match status" value="1"/>
</dbReference>
<dbReference type="Gene3D" id="3.40.1080.10">
    <property type="entry name" value="Glutaconate Coenzyme A-transferase"/>
    <property type="match status" value="1"/>
</dbReference>
<proteinExistence type="predicted"/>
<dbReference type="GO" id="GO:0008260">
    <property type="term" value="F:succinyl-CoA:3-oxo-acid CoA-transferase activity"/>
    <property type="evidence" value="ECO:0007669"/>
    <property type="project" value="TreeGrafter"/>
</dbReference>
<sequence>MPSITLSLRTVGHLARNGSKPYNLLRTFASSAKRSEINKVYSSAEEAISDVKGDSTLLCGGFGLCGVPDTLINAVKNKPSIKGLTAVS</sequence>
<dbReference type="PANTHER" id="PTHR13707">
    <property type="entry name" value="KETOACID-COENZYME A TRANSFERASE"/>
    <property type="match status" value="1"/>
</dbReference>
<name>A0A9P8F3R3_AURME</name>
<organism evidence="1 2">
    <name type="scientific">Aureobasidium melanogenum</name>
    <name type="common">Aureobasidium pullulans var. melanogenum</name>
    <dbReference type="NCBI Taxonomy" id="46634"/>
    <lineage>
        <taxon>Eukaryota</taxon>
        <taxon>Fungi</taxon>
        <taxon>Dikarya</taxon>
        <taxon>Ascomycota</taxon>
        <taxon>Pezizomycotina</taxon>
        <taxon>Dothideomycetes</taxon>
        <taxon>Dothideomycetidae</taxon>
        <taxon>Dothideales</taxon>
        <taxon>Saccotheciaceae</taxon>
        <taxon>Aureobasidium</taxon>
    </lineage>
</organism>
<evidence type="ECO:0000313" key="2">
    <source>
        <dbReference type="Proteomes" id="UP000729357"/>
    </source>
</evidence>
<evidence type="ECO:0000313" key="1">
    <source>
        <dbReference type="EMBL" id="KAG9929360.1"/>
    </source>
</evidence>
<dbReference type="PANTHER" id="PTHR13707:SF23">
    <property type="entry name" value="SUCCINYL-COA:3-KETOACID-COENZYME A TRANSFERASE"/>
    <property type="match status" value="1"/>
</dbReference>
<dbReference type="SUPFAM" id="SSF100950">
    <property type="entry name" value="NagB/RpiA/CoA transferase-like"/>
    <property type="match status" value="1"/>
</dbReference>
<dbReference type="InterPro" id="IPR004165">
    <property type="entry name" value="CoA_trans_fam_I"/>
</dbReference>
<gene>
    <name evidence="1" type="ORF">KCU98_g20859</name>
</gene>
<dbReference type="InterPro" id="IPR037171">
    <property type="entry name" value="NagB/RpiA_transferase-like"/>
</dbReference>